<reference evidence="2 3" key="1">
    <citation type="submission" date="2019-06" db="EMBL/GenBank/DDBJ databases">
        <title>Genome Sequence of the Brown Rot Fungal Pathogen Monilinia fructicola.</title>
        <authorList>
            <person name="De Miccolis Angelini R.M."/>
            <person name="Landi L."/>
            <person name="Abate D."/>
            <person name="Pollastro S."/>
            <person name="Romanazzi G."/>
            <person name="Faretra F."/>
        </authorList>
    </citation>
    <scope>NUCLEOTIDE SEQUENCE [LARGE SCALE GENOMIC DNA]</scope>
    <source>
        <strain evidence="2 3">Mfrc123</strain>
    </source>
</reference>
<feature type="compositionally biased region" description="Basic and acidic residues" evidence="1">
    <location>
        <begin position="457"/>
        <end position="474"/>
    </location>
</feature>
<feature type="compositionally biased region" description="Polar residues" evidence="1">
    <location>
        <begin position="310"/>
        <end position="324"/>
    </location>
</feature>
<evidence type="ECO:0000313" key="3">
    <source>
        <dbReference type="Proteomes" id="UP000322873"/>
    </source>
</evidence>
<evidence type="ECO:0000313" key="2">
    <source>
        <dbReference type="EMBL" id="KAA8570031.1"/>
    </source>
</evidence>
<comment type="caution">
    <text evidence="2">The sequence shown here is derived from an EMBL/GenBank/DDBJ whole genome shotgun (WGS) entry which is preliminary data.</text>
</comment>
<dbReference type="AlphaFoldDB" id="A0A5M9JL65"/>
<dbReference type="VEuPathDB" id="FungiDB:MFRU_005g01910"/>
<gene>
    <name evidence="2" type="ORF">EYC84_002368</name>
</gene>
<proteinExistence type="predicted"/>
<dbReference type="EMBL" id="VICG01000007">
    <property type="protein sequence ID" value="KAA8570031.1"/>
    <property type="molecule type" value="Genomic_DNA"/>
</dbReference>
<accession>A0A5M9JL65</accession>
<evidence type="ECO:0000256" key="1">
    <source>
        <dbReference type="SAM" id="MobiDB-lite"/>
    </source>
</evidence>
<sequence>MDDIPASPTASESSKSNGITAIFSKSRNGKRHRNSTSHSVRSGGSEASHGFRASLEGAIDKLKRDSDSETESHGSNGLKRFVPKGFESKKKRLQREEEERRLEEEVARGRDVAERGTLENERAEIPSTGISLRGSSLLTYDSENDSAAETPPPLTTHPSHTGYLTSSSPLIHTSTIPQIRPQISQLEGDPFPDSTDNLAASESSASKSLSQNLRAPADGSRRRSSSPVGRLKDVFKPKRGRGSLTSSKVASIFPDEQRPLGKPRSTASSPERPHVGKTKLITIDTSQRPRTPPSVNRPAPVIVNTPPTPTDTRSPQFTSATSPDSPLRSAPDVLISPSGRMISHRRIRSGSASGVPSKLSNIQSAPLTPTPENGATTPGQGQSGFFSSVFSAAQNAASTLSNSIAIRPSRGGTRSKSGVQTIPGIQEIESPVVEAFRRDLSQFGISEEGNTPAMPKYPEESRGRFDPAKDDHFFANRSATAPNMLTGENLEAVANTSD</sequence>
<feature type="compositionally biased region" description="Polar residues" evidence="1">
    <location>
        <begin position="128"/>
        <end position="147"/>
    </location>
</feature>
<feature type="compositionally biased region" description="Low complexity" evidence="1">
    <location>
        <begin position="198"/>
        <end position="210"/>
    </location>
</feature>
<feature type="region of interest" description="Disordered" evidence="1">
    <location>
        <begin position="443"/>
        <end position="498"/>
    </location>
</feature>
<dbReference type="Proteomes" id="UP000322873">
    <property type="component" value="Unassembled WGS sequence"/>
</dbReference>
<feature type="compositionally biased region" description="Polar residues" evidence="1">
    <location>
        <begin position="350"/>
        <end position="378"/>
    </location>
</feature>
<feature type="compositionally biased region" description="Polar residues" evidence="1">
    <location>
        <begin position="162"/>
        <end position="185"/>
    </location>
</feature>
<feature type="compositionally biased region" description="Polar residues" evidence="1">
    <location>
        <begin position="8"/>
        <end position="26"/>
    </location>
</feature>
<organism evidence="2 3">
    <name type="scientific">Monilinia fructicola</name>
    <name type="common">Brown rot fungus</name>
    <name type="synonym">Ciboria fructicola</name>
    <dbReference type="NCBI Taxonomy" id="38448"/>
    <lineage>
        <taxon>Eukaryota</taxon>
        <taxon>Fungi</taxon>
        <taxon>Dikarya</taxon>
        <taxon>Ascomycota</taxon>
        <taxon>Pezizomycotina</taxon>
        <taxon>Leotiomycetes</taxon>
        <taxon>Helotiales</taxon>
        <taxon>Sclerotiniaceae</taxon>
        <taxon>Monilinia</taxon>
    </lineage>
</organism>
<feature type="compositionally biased region" description="Basic and acidic residues" evidence="1">
    <location>
        <begin position="58"/>
        <end position="72"/>
    </location>
</feature>
<feature type="region of interest" description="Disordered" evidence="1">
    <location>
        <begin position="1"/>
        <end position="382"/>
    </location>
</feature>
<feature type="compositionally biased region" description="Basic and acidic residues" evidence="1">
    <location>
        <begin position="94"/>
        <end position="124"/>
    </location>
</feature>
<protein>
    <submittedName>
        <fullName evidence="2">Uncharacterized protein</fullName>
    </submittedName>
</protein>
<keyword evidence="3" id="KW-1185">Reference proteome</keyword>
<name>A0A5M9JL65_MONFR</name>